<dbReference type="EMBL" id="MU158019">
    <property type="protein sequence ID" value="KAF9521594.1"/>
    <property type="molecule type" value="Genomic_DNA"/>
</dbReference>
<dbReference type="Proteomes" id="UP000807306">
    <property type="component" value="Unassembled WGS sequence"/>
</dbReference>
<accession>A0A9P6E314</accession>
<dbReference type="OrthoDB" id="3062477at2759"/>
<sequence length="544" mass="60652">MQSNVVQSLQDAQEALNAAQASWNANKRRRMGHPDKISSRNALDEAKRVVELLRQAQTLSHVNPFEQPNDSGLNSLEVSNTTDTIQQLEIDSGTNGQTALEKPDTVVSLGHLSSQPRAIYFDGIPEQKDQAAPTQTIHDEKMAVDIPLDIVQISNTLNPVNLEAQFQVDDDAIEHELIPFPGGNINKQETPEPDEARTITPAIDTLEGLIIQQDRTLNILTTPISKTLQQAIERLAKSLPLLSESSRLPIQRTLENEKVNLDQLDAKISEKKAQLKKASEPKAKVDLSEEEEEDDKIPAGAEKWRKLSLTDRIALEVNASKAFAKYINTGDASEFNHTYRRTALTLQHSIPETATTTREATLMVHTNSWLNVVCRIHVYSRKYARDGQVKYGGAQIHGVPLPSCYGIKANPKTAPRGFMNCGCLIDEVLIEYYLWKTTKLRSHNPGLRYNNAPLVEGLCEQVINPRIRSFLVTIFCQFSGFTVDDLYTGVGTTFEDDTYKIRIRISQACNFVAFLQKNGVPAQIQLPSAATDENNEMDGEALLW</sequence>
<proteinExistence type="predicted"/>
<name>A0A9P6E314_9AGAR</name>
<evidence type="ECO:0000313" key="2">
    <source>
        <dbReference type="EMBL" id="KAF9521594.1"/>
    </source>
</evidence>
<evidence type="ECO:0000313" key="3">
    <source>
        <dbReference type="Proteomes" id="UP000807306"/>
    </source>
</evidence>
<feature type="compositionally biased region" description="Basic and acidic residues" evidence="1">
    <location>
        <begin position="275"/>
        <end position="287"/>
    </location>
</feature>
<feature type="compositionally biased region" description="Basic and acidic residues" evidence="1">
    <location>
        <begin position="32"/>
        <end position="42"/>
    </location>
</feature>
<protein>
    <submittedName>
        <fullName evidence="2">Uncharacterized protein</fullName>
    </submittedName>
</protein>
<feature type="region of interest" description="Disordered" evidence="1">
    <location>
        <begin position="22"/>
        <end position="42"/>
    </location>
</feature>
<gene>
    <name evidence="2" type="ORF">CPB83DRAFT_900534</name>
</gene>
<reference evidence="2" key="1">
    <citation type="submission" date="2020-11" db="EMBL/GenBank/DDBJ databases">
        <authorList>
            <consortium name="DOE Joint Genome Institute"/>
            <person name="Ahrendt S."/>
            <person name="Riley R."/>
            <person name="Andreopoulos W."/>
            <person name="Labutti K."/>
            <person name="Pangilinan J."/>
            <person name="Ruiz-Duenas F.J."/>
            <person name="Barrasa J.M."/>
            <person name="Sanchez-Garcia M."/>
            <person name="Camarero S."/>
            <person name="Miyauchi S."/>
            <person name="Serrano A."/>
            <person name="Linde D."/>
            <person name="Babiker R."/>
            <person name="Drula E."/>
            <person name="Ayuso-Fernandez I."/>
            <person name="Pacheco R."/>
            <person name="Padilla G."/>
            <person name="Ferreira P."/>
            <person name="Barriuso J."/>
            <person name="Kellner H."/>
            <person name="Castanera R."/>
            <person name="Alfaro M."/>
            <person name="Ramirez L."/>
            <person name="Pisabarro A.G."/>
            <person name="Kuo A."/>
            <person name="Tritt A."/>
            <person name="Lipzen A."/>
            <person name="He G."/>
            <person name="Yan M."/>
            <person name="Ng V."/>
            <person name="Cullen D."/>
            <person name="Martin F."/>
            <person name="Rosso M.-N."/>
            <person name="Henrissat B."/>
            <person name="Hibbett D."/>
            <person name="Martinez A.T."/>
            <person name="Grigoriev I.V."/>
        </authorList>
    </citation>
    <scope>NUCLEOTIDE SEQUENCE</scope>
    <source>
        <strain evidence="2">CBS 506.95</strain>
    </source>
</reference>
<keyword evidence="3" id="KW-1185">Reference proteome</keyword>
<feature type="region of interest" description="Disordered" evidence="1">
    <location>
        <begin position="275"/>
        <end position="296"/>
    </location>
</feature>
<dbReference type="AlphaFoldDB" id="A0A9P6E314"/>
<comment type="caution">
    <text evidence="2">The sequence shown here is derived from an EMBL/GenBank/DDBJ whole genome shotgun (WGS) entry which is preliminary data.</text>
</comment>
<organism evidence="2 3">
    <name type="scientific">Crepidotus variabilis</name>
    <dbReference type="NCBI Taxonomy" id="179855"/>
    <lineage>
        <taxon>Eukaryota</taxon>
        <taxon>Fungi</taxon>
        <taxon>Dikarya</taxon>
        <taxon>Basidiomycota</taxon>
        <taxon>Agaricomycotina</taxon>
        <taxon>Agaricomycetes</taxon>
        <taxon>Agaricomycetidae</taxon>
        <taxon>Agaricales</taxon>
        <taxon>Agaricineae</taxon>
        <taxon>Crepidotaceae</taxon>
        <taxon>Crepidotus</taxon>
    </lineage>
</organism>
<evidence type="ECO:0000256" key="1">
    <source>
        <dbReference type="SAM" id="MobiDB-lite"/>
    </source>
</evidence>